<keyword evidence="1" id="KW-1133">Transmembrane helix</keyword>
<dbReference type="RefSeq" id="WP_310966104.1">
    <property type="nucleotide sequence ID" value="NZ_JAVMBO010000010.1"/>
</dbReference>
<feature type="domain" description="PAC" evidence="3">
    <location>
        <begin position="314"/>
        <end position="366"/>
    </location>
</feature>
<dbReference type="Pfam" id="PF00989">
    <property type="entry name" value="PAS"/>
    <property type="match status" value="1"/>
</dbReference>
<dbReference type="CDD" id="cd01949">
    <property type="entry name" value="GGDEF"/>
    <property type="match status" value="1"/>
</dbReference>
<dbReference type="EMBL" id="JAVMBO010000010">
    <property type="protein sequence ID" value="MDS1310126.1"/>
    <property type="molecule type" value="Genomic_DNA"/>
</dbReference>
<comment type="caution">
    <text evidence="6">The sequence shown here is derived from an EMBL/GenBank/DDBJ whole genome shotgun (WGS) entry which is preliminary data.</text>
</comment>
<feature type="domain" description="GGDEF" evidence="5">
    <location>
        <begin position="398"/>
        <end position="531"/>
    </location>
</feature>
<feature type="domain" description="EAL" evidence="4">
    <location>
        <begin position="542"/>
        <end position="796"/>
    </location>
</feature>
<feature type="transmembrane region" description="Helical" evidence="1">
    <location>
        <begin position="210"/>
        <end position="229"/>
    </location>
</feature>
<evidence type="ECO:0000313" key="7">
    <source>
        <dbReference type="Proteomes" id="UP001267407"/>
    </source>
</evidence>
<dbReference type="InterPro" id="IPR035919">
    <property type="entry name" value="EAL_sf"/>
</dbReference>
<dbReference type="CDD" id="cd00130">
    <property type="entry name" value="PAS"/>
    <property type="match status" value="1"/>
</dbReference>
<dbReference type="CDD" id="cd01948">
    <property type="entry name" value="EAL"/>
    <property type="match status" value="1"/>
</dbReference>
<dbReference type="SUPFAM" id="SSF55073">
    <property type="entry name" value="Nucleotide cyclase"/>
    <property type="match status" value="1"/>
</dbReference>
<dbReference type="PANTHER" id="PTHR44757:SF4">
    <property type="entry name" value="DIGUANYLATE CYCLASE DGCE-RELATED"/>
    <property type="match status" value="1"/>
</dbReference>
<dbReference type="Gene3D" id="3.30.450.20">
    <property type="entry name" value="PAS domain"/>
    <property type="match status" value="1"/>
</dbReference>
<accession>A0ABU2HHT8</accession>
<dbReference type="InterPro" id="IPR035965">
    <property type="entry name" value="PAS-like_dom_sf"/>
</dbReference>
<dbReference type="SMART" id="SM00091">
    <property type="entry name" value="PAS"/>
    <property type="match status" value="1"/>
</dbReference>
<dbReference type="InterPro" id="IPR029787">
    <property type="entry name" value="Nucleotide_cyclase"/>
</dbReference>
<dbReference type="Gene3D" id="3.20.20.450">
    <property type="entry name" value="EAL domain"/>
    <property type="match status" value="1"/>
</dbReference>
<dbReference type="InterPro" id="IPR013767">
    <property type="entry name" value="PAS_fold"/>
</dbReference>
<dbReference type="SMART" id="SM00052">
    <property type="entry name" value="EAL"/>
    <property type="match status" value="1"/>
</dbReference>
<dbReference type="SUPFAM" id="SSF55785">
    <property type="entry name" value="PYP-like sensor domain (PAS domain)"/>
    <property type="match status" value="1"/>
</dbReference>
<dbReference type="SMART" id="SM00267">
    <property type="entry name" value="GGDEF"/>
    <property type="match status" value="1"/>
</dbReference>
<dbReference type="PANTHER" id="PTHR44757">
    <property type="entry name" value="DIGUANYLATE CYCLASE DGCP"/>
    <property type="match status" value="1"/>
</dbReference>
<evidence type="ECO:0000313" key="6">
    <source>
        <dbReference type="EMBL" id="MDS1310126.1"/>
    </source>
</evidence>
<dbReference type="InterPro" id="IPR000700">
    <property type="entry name" value="PAS-assoc_C"/>
</dbReference>
<dbReference type="Pfam" id="PF00563">
    <property type="entry name" value="EAL"/>
    <property type="match status" value="1"/>
</dbReference>
<dbReference type="PROSITE" id="PS50112">
    <property type="entry name" value="PAS"/>
    <property type="match status" value="1"/>
</dbReference>
<dbReference type="PROSITE" id="PS50887">
    <property type="entry name" value="GGDEF"/>
    <property type="match status" value="1"/>
</dbReference>
<dbReference type="SUPFAM" id="SSF141868">
    <property type="entry name" value="EAL domain-like"/>
    <property type="match status" value="1"/>
</dbReference>
<dbReference type="InterPro" id="IPR001633">
    <property type="entry name" value="EAL_dom"/>
</dbReference>
<dbReference type="NCBIfam" id="TIGR00254">
    <property type="entry name" value="GGDEF"/>
    <property type="match status" value="1"/>
</dbReference>
<dbReference type="Gene3D" id="3.30.70.270">
    <property type="match status" value="1"/>
</dbReference>
<dbReference type="InterPro" id="IPR043128">
    <property type="entry name" value="Rev_trsase/Diguanyl_cyclase"/>
</dbReference>
<dbReference type="PROSITE" id="PS50113">
    <property type="entry name" value="PAC"/>
    <property type="match status" value="1"/>
</dbReference>
<dbReference type="InterPro" id="IPR052155">
    <property type="entry name" value="Biofilm_reg_signaling"/>
</dbReference>
<evidence type="ECO:0000259" key="2">
    <source>
        <dbReference type="PROSITE" id="PS50112"/>
    </source>
</evidence>
<dbReference type="InterPro" id="IPR000014">
    <property type="entry name" value="PAS"/>
</dbReference>
<name>A0ABU2HHT8_9GAMM</name>
<evidence type="ECO:0000259" key="3">
    <source>
        <dbReference type="PROSITE" id="PS50113"/>
    </source>
</evidence>
<dbReference type="InterPro" id="IPR000160">
    <property type="entry name" value="GGDEF_dom"/>
</dbReference>
<feature type="domain" description="PAS" evidence="2">
    <location>
        <begin position="240"/>
        <end position="310"/>
    </location>
</feature>
<dbReference type="PROSITE" id="PS50883">
    <property type="entry name" value="EAL"/>
    <property type="match status" value="1"/>
</dbReference>
<reference evidence="6" key="1">
    <citation type="submission" date="2023-09" db="EMBL/GenBank/DDBJ databases">
        <title>Marinobacter sediminicola sp. nov. and Marinobacter maritimum sp. nov., isolated from marine sediment.</title>
        <authorList>
            <person name="An J."/>
        </authorList>
    </citation>
    <scope>NUCLEOTIDE SEQUENCE</scope>
    <source>
        <strain evidence="6">F60267</strain>
    </source>
</reference>
<dbReference type="Proteomes" id="UP001267407">
    <property type="component" value="Unassembled WGS sequence"/>
</dbReference>
<evidence type="ECO:0000259" key="5">
    <source>
        <dbReference type="PROSITE" id="PS50887"/>
    </source>
</evidence>
<evidence type="ECO:0000259" key="4">
    <source>
        <dbReference type="PROSITE" id="PS50883"/>
    </source>
</evidence>
<gene>
    <name evidence="6" type="ORF">RKA07_08405</name>
</gene>
<keyword evidence="1" id="KW-0812">Transmembrane</keyword>
<evidence type="ECO:0000256" key="1">
    <source>
        <dbReference type="SAM" id="Phobius"/>
    </source>
</evidence>
<dbReference type="Pfam" id="PF00990">
    <property type="entry name" value="GGDEF"/>
    <property type="match status" value="1"/>
</dbReference>
<keyword evidence="1" id="KW-0472">Membrane</keyword>
<proteinExistence type="predicted"/>
<feature type="transmembrane region" description="Helical" evidence="1">
    <location>
        <begin position="16"/>
        <end position="38"/>
    </location>
</feature>
<sequence length="796" mass="89164">MPKRQGWYRQPPRLKIAGMVAGLFSLVLIAMICAVSIVQIQAAITAYAGGESIWSRSQLAAVIYFDRYALSGDPQELEQARNRLSVPLADREARLAMEAESFDRGAARAGLIAGNNHPADVDGMIWLVRNLSDFDDFKKAIVAWQETDPGLLELREIGNELELEWSRAQPDREKLALLRQQLAEANDKLQIHAVRFREAMASATRRSASVLSIVSTVFLLILALVAWQLSSRLTRSVRHSAQNFRAIFEQAAVGIAQLRSDGRVLDVNEALSGITGYSKPELLAMRYEDLLFPEDWESGRLQQQAVMLGESASYSFQQRLKNSSGDALWGRLTVSMSDFPKDRTSNYIVVLEDISDSYRMSEELSYQANHDALTGLINRRAFERHLETVLREARSEHSNHALCFLDLDQFKVVNDTSGHLAGDELLRQVAAIARHSLRESDILARLGGDEFGIILRNLSADAASDIAEKLRAAIEDMTFTWEGRSHSVGGSIGVVPITPGVTDASSLMRAVDIACYVAKSRGRNRTYLSVKDDLQITEQRTEMEWVNRIHEALQENRFFLDAQFILPPANTDGRIRYEVLVRMKGEDGKTVPPGAFLPAAERFGIAPKIDRWVIDEAFRQLVAHPTHLNELDACHINLSGRSFDQPDFADFVIERLQHYGLSGSKICFELTETAAMHNLADAQSFMERLKGSECRFALDDFGTGLSSFSYLRRLPVDYLKIDGVFVRDIVTDQTDLAMVRAINDIGKTLRKKTIAEFVENDDTLELLKEMGVDYVQGYGLHRPCLFQDILTGSLRG</sequence>
<protein>
    <submittedName>
        <fullName evidence="6">EAL domain-containing protein</fullName>
    </submittedName>
</protein>
<dbReference type="NCBIfam" id="TIGR00229">
    <property type="entry name" value="sensory_box"/>
    <property type="match status" value="1"/>
</dbReference>
<keyword evidence="7" id="KW-1185">Reference proteome</keyword>
<organism evidence="6 7">
    <name type="scientific">Marinobacter xiaoshiensis</name>
    <dbReference type="NCBI Taxonomy" id="3073652"/>
    <lineage>
        <taxon>Bacteria</taxon>
        <taxon>Pseudomonadati</taxon>
        <taxon>Pseudomonadota</taxon>
        <taxon>Gammaproteobacteria</taxon>
        <taxon>Pseudomonadales</taxon>
        <taxon>Marinobacteraceae</taxon>
        <taxon>Marinobacter</taxon>
    </lineage>
</organism>